<dbReference type="Pfam" id="PF24732">
    <property type="entry name" value="ParE_like"/>
    <property type="match status" value="1"/>
</dbReference>
<dbReference type="SUPFAM" id="SSF143011">
    <property type="entry name" value="RelE-like"/>
    <property type="match status" value="1"/>
</dbReference>
<name>A0A7C0YAF7_9BACT</name>
<dbReference type="Proteomes" id="UP000885690">
    <property type="component" value="Unassembled WGS sequence"/>
</dbReference>
<accession>A0A7C0YAF7</accession>
<sequence>MKHFASPSFWDCYDKLPKWVQDLADKNFQLMKTHPKHPSLKLKKVGKYWSVRVGKRYRALGMEIDEGIVWFWIGSHSDYDKLVGR</sequence>
<reference evidence="2" key="1">
    <citation type="journal article" date="2020" name="mSystems">
        <title>Genome- and Community-Level Interaction Insights into Carbon Utilization and Element Cycling Functions of Hydrothermarchaeota in Hydrothermal Sediment.</title>
        <authorList>
            <person name="Zhou Z."/>
            <person name="Liu Y."/>
            <person name="Xu W."/>
            <person name="Pan J."/>
            <person name="Luo Z.H."/>
            <person name="Li M."/>
        </authorList>
    </citation>
    <scope>NUCLEOTIDE SEQUENCE [LARGE SCALE GENOMIC DNA]</scope>
    <source>
        <strain evidence="2">HyVt-115</strain>
    </source>
</reference>
<evidence type="ECO:0000259" key="1">
    <source>
        <dbReference type="Pfam" id="PF24732"/>
    </source>
</evidence>
<dbReference type="AlphaFoldDB" id="A0A7C0YAF7"/>
<evidence type="ECO:0000313" key="2">
    <source>
        <dbReference type="EMBL" id="HDD52678.1"/>
    </source>
</evidence>
<feature type="domain" description="ParE-like toxin" evidence="1">
    <location>
        <begin position="21"/>
        <end position="81"/>
    </location>
</feature>
<gene>
    <name evidence="2" type="ORF">ENF32_01245</name>
</gene>
<dbReference type="EMBL" id="DQWS01000049">
    <property type="protein sequence ID" value="HDD52678.1"/>
    <property type="molecule type" value="Genomic_DNA"/>
</dbReference>
<dbReference type="InterPro" id="IPR056925">
    <property type="entry name" value="ParE-like"/>
</dbReference>
<organism evidence="2">
    <name type="scientific">Thermosulfidibacter takaii</name>
    <dbReference type="NCBI Taxonomy" id="412593"/>
    <lineage>
        <taxon>Bacteria</taxon>
        <taxon>Pseudomonadati</taxon>
        <taxon>Thermosulfidibacterota</taxon>
        <taxon>Thermosulfidibacteria</taxon>
        <taxon>Thermosulfidibacterales</taxon>
        <taxon>Thermosulfidibacteraceae</taxon>
    </lineage>
</organism>
<dbReference type="InterPro" id="IPR035093">
    <property type="entry name" value="RelE/ParE_toxin_dom_sf"/>
</dbReference>
<protein>
    <recommendedName>
        <fullName evidence="1">ParE-like toxin domain-containing protein</fullName>
    </recommendedName>
</protein>
<comment type="caution">
    <text evidence="2">The sequence shown here is derived from an EMBL/GenBank/DDBJ whole genome shotgun (WGS) entry which is preliminary data.</text>
</comment>
<proteinExistence type="predicted"/>